<reference evidence="1 2" key="1">
    <citation type="submission" date="2016-10" db="EMBL/GenBank/DDBJ databases">
        <authorList>
            <person name="de Groot N.N."/>
        </authorList>
    </citation>
    <scope>NUCLEOTIDE SEQUENCE [LARGE SCALE GENOMIC DNA]</scope>
    <source>
        <strain evidence="1 2">DSM 28010</strain>
    </source>
</reference>
<dbReference type="Proteomes" id="UP000199340">
    <property type="component" value="Unassembled WGS sequence"/>
</dbReference>
<keyword evidence="2" id="KW-1185">Reference proteome</keyword>
<name>A0A1G8TGU8_9RHOB</name>
<evidence type="ECO:0000313" key="1">
    <source>
        <dbReference type="EMBL" id="SDJ40644.1"/>
    </source>
</evidence>
<evidence type="ECO:0000313" key="2">
    <source>
        <dbReference type="Proteomes" id="UP000199340"/>
    </source>
</evidence>
<protein>
    <recommendedName>
        <fullName evidence="3">Phage integrase family protein</fullName>
    </recommendedName>
</protein>
<organism evidence="1 2">
    <name type="scientific">Lutimaribacter saemankumensis</name>
    <dbReference type="NCBI Taxonomy" id="490829"/>
    <lineage>
        <taxon>Bacteria</taxon>
        <taxon>Pseudomonadati</taxon>
        <taxon>Pseudomonadota</taxon>
        <taxon>Alphaproteobacteria</taxon>
        <taxon>Rhodobacterales</taxon>
        <taxon>Roseobacteraceae</taxon>
        <taxon>Lutimaribacter</taxon>
    </lineage>
</organism>
<dbReference type="AlphaFoldDB" id="A0A1G8TGU8"/>
<dbReference type="OrthoDB" id="6388170at2"/>
<dbReference type="EMBL" id="FNEB01000022">
    <property type="protein sequence ID" value="SDJ40644.1"/>
    <property type="molecule type" value="Genomic_DNA"/>
</dbReference>
<accession>A0A1G8TGU8</accession>
<sequence length="419" mass="46848">MTEHSTISLDAIFVDPSTPSFADLMEQLGTNSTLTAARRKDLVSGLRRVAEALNRTPALVPADPRWLQPRLARIAPAAIGVTRKTWQNAVSNARSAMVACGIVTKRQRRPEDLSPDWRSLWSVVQASKDKSLLSPLPRFVFFLDRIGIAPKDVSNDHALLFLEAVELNEISKNPRAAYEGAVMGWNLAGERLAEWPRQRLDLPSRSKRVMLPETEYAADFIKDVDRYLEMRLRPDPLATGKSLRPIAASSAATYRFMLLRFASHVVGSGIAAVEISSLDVLLQPAHVERGLRQMLERNGGATRASISDTAGLLLTIAKHLGLPEETVRTLTQYKTRLAVHEPGGMTAKNRDRLRVLRNPNVLRRLLHLPEQVMARPLGQRRYKALRAREDAIAIGILLYCPLRVSNLSMLEIERHLQRP</sequence>
<dbReference type="RefSeq" id="WP_090030723.1">
    <property type="nucleotide sequence ID" value="NZ_FNEB01000022.1"/>
</dbReference>
<proteinExistence type="predicted"/>
<feature type="non-terminal residue" evidence="1">
    <location>
        <position position="419"/>
    </location>
</feature>
<evidence type="ECO:0008006" key="3">
    <source>
        <dbReference type="Google" id="ProtNLM"/>
    </source>
</evidence>
<gene>
    <name evidence="1" type="ORF">SAMN05421850_1229</name>
</gene>